<dbReference type="AlphaFoldDB" id="A0A8D8J2Y6"/>
<name>A0A8D8J2Y6_CULPI</name>
<dbReference type="EMBL" id="HBUE01164293">
    <property type="protein sequence ID" value="CAG6511818.1"/>
    <property type="molecule type" value="Transcribed_RNA"/>
</dbReference>
<dbReference type="EMBL" id="HBUE01269560">
    <property type="protein sequence ID" value="CAG6563253.1"/>
    <property type="molecule type" value="Transcribed_RNA"/>
</dbReference>
<accession>A0A8D8J2Y6</accession>
<protein>
    <submittedName>
        <fullName evidence="1">(northern house mosquito) hypothetical protein</fullName>
    </submittedName>
</protein>
<sequence length="103" mass="11851">MKTFVSLIGFDQQSGNLFFSPFLGLLSFGRHLRPCDPAQPGAVRVYGRPIQWTLWRSNPVVNEADCSSHPEPSRRFSSQASHSGFAERLHRFQDRRNVHRIQQ</sequence>
<evidence type="ECO:0000313" key="1">
    <source>
        <dbReference type="EMBL" id="CAG6563253.1"/>
    </source>
</evidence>
<organism evidence="1">
    <name type="scientific">Culex pipiens</name>
    <name type="common">House mosquito</name>
    <dbReference type="NCBI Taxonomy" id="7175"/>
    <lineage>
        <taxon>Eukaryota</taxon>
        <taxon>Metazoa</taxon>
        <taxon>Ecdysozoa</taxon>
        <taxon>Arthropoda</taxon>
        <taxon>Hexapoda</taxon>
        <taxon>Insecta</taxon>
        <taxon>Pterygota</taxon>
        <taxon>Neoptera</taxon>
        <taxon>Endopterygota</taxon>
        <taxon>Diptera</taxon>
        <taxon>Nematocera</taxon>
        <taxon>Culicoidea</taxon>
        <taxon>Culicidae</taxon>
        <taxon>Culicinae</taxon>
        <taxon>Culicini</taxon>
        <taxon>Culex</taxon>
        <taxon>Culex</taxon>
    </lineage>
</organism>
<proteinExistence type="predicted"/>
<reference evidence="1" key="1">
    <citation type="submission" date="2021-05" db="EMBL/GenBank/DDBJ databases">
        <authorList>
            <person name="Alioto T."/>
            <person name="Alioto T."/>
            <person name="Gomez Garrido J."/>
        </authorList>
    </citation>
    <scope>NUCLEOTIDE SEQUENCE</scope>
</reference>